<reference evidence="2" key="1">
    <citation type="submission" date="2018-05" db="EMBL/GenBank/DDBJ databases">
        <authorList>
            <person name="Lanie J.A."/>
            <person name="Ng W.-L."/>
            <person name="Kazmierczak K.M."/>
            <person name="Andrzejewski T.M."/>
            <person name="Davidsen T.M."/>
            <person name="Wayne K.J."/>
            <person name="Tettelin H."/>
            <person name="Glass J.I."/>
            <person name="Rusch D."/>
            <person name="Podicherti R."/>
            <person name="Tsui H.-C.T."/>
            <person name="Winkler M.E."/>
        </authorList>
    </citation>
    <scope>NUCLEOTIDE SEQUENCE</scope>
</reference>
<dbReference type="PANTHER" id="PTHR11895">
    <property type="entry name" value="TRANSAMIDASE"/>
    <property type="match status" value="1"/>
</dbReference>
<dbReference type="PROSITE" id="PS00571">
    <property type="entry name" value="AMIDASES"/>
    <property type="match status" value="1"/>
</dbReference>
<name>A0A381SPM8_9ZZZZ</name>
<dbReference type="InterPro" id="IPR023631">
    <property type="entry name" value="Amidase_dom"/>
</dbReference>
<feature type="non-terminal residue" evidence="2">
    <location>
        <position position="1"/>
    </location>
</feature>
<evidence type="ECO:0000259" key="1">
    <source>
        <dbReference type="Pfam" id="PF01425"/>
    </source>
</evidence>
<feature type="domain" description="Amidase" evidence="1">
    <location>
        <begin position="45"/>
        <end position="413"/>
    </location>
</feature>
<dbReference type="Pfam" id="PF01425">
    <property type="entry name" value="Amidase"/>
    <property type="match status" value="1"/>
</dbReference>
<dbReference type="InterPro" id="IPR000120">
    <property type="entry name" value="Amidase"/>
</dbReference>
<dbReference type="SUPFAM" id="SSF75304">
    <property type="entry name" value="Amidase signature (AS) enzymes"/>
    <property type="match status" value="1"/>
</dbReference>
<evidence type="ECO:0000313" key="2">
    <source>
        <dbReference type="EMBL" id="SVA05946.1"/>
    </source>
</evidence>
<organism evidence="2">
    <name type="scientific">marine metagenome</name>
    <dbReference type="NCBI Taxonomy" id="408172"/>
    <lineage>
        <taxon>unclassified sequences</taxon>
        <taxon>metagenomes</taxon>
        <taxon>ecological metagenomes</taxon>
    </lineage>
</organism>
<accession>A0A381SPM8</accession>
<dbReference type="InterPro" id="IPR020556">
    <property type="entry name" value="Amidase_CS"/>
</dbReference>
<dbReference type="GO" id="GO:0003824">
    <property type="term" value="F:catalytic activity"/>
    <property type="evidence" value="ECO:0007669"/>
    <property type="project" value="InterPro"/>
</dbReference>
<dbReference type="EMBL" id="UINC01003394">
    <property type="protein sequence ID" value="SVA05946.1"/>
    <property type="molecule type" value="Genomic_DNA"/>
</dbReference>
<feature type="non-terminal residue" evidence="2">
    <location>
        <position position="437"/>
    </location>
</feature>
<protein>
    <recommendedName>
        <fullName evidence="1">Amidase domain-containing protein</fullName>
    </recommendedName>
</protein>
<gene>
    <name evidence="2" type="ORF">METZ01_LOCUS58800</name>
</gene>
<dbReference type="AlphaFoldDB" id="A0A381SPM8"/>
<sequence>VAQFGIQTHFIKEVCYMSSIDENLAFLPATELRELIVRKEVSPIDITRLYLERINRLDPQLHSYLTVTSEIAIEDARKAEQAVMAGEELGPLHGIPISIKDLQMTKGVRTTGGSLAYKDRIPEADCAVVERVLAAGAIMLGKTNSPEFGLLGANENRLGEPCRNPWNPERTSGGSSGGAAASIAAGLSSLATGGDGGGSIRIPASFNGIYGIKPTQGRVSNYSGVNSISAANYTSQQGPLTRTVRDSALLLQVIAGYDNRDPGSLRAAVPDFGSAADRGIEGLRMGWSSDFGYAAVDPEVKEVSEKAAMVFAEFRCDVEDAGLKLEGAFDTWFKLFSTHAYLTQGHLLEDPDDPLSWYARWAIEEGLKVTGSDYAQAVGERDRMIQQFTDEFEKYDILLSPTMAVTAFSTDQYPQKIEGQDPYPNPAWGFLPFTHPI</sequence>
<dbReference type="Gene3D" id="3.90.1300.10">
    <property type="entry name" value="Amidase signature (AS) domain"/>
    <property type="match status" value="1"/>
</dbReference>
<proteinExistence type="predicted"/>
<dbReference type="InterPro" id="IPR036928">
    <property type="entry name" value="AS_sf"/>
</dbReference>
<dbReference type="PANTHER" id="PTHR11895:SF7">
    <property type="entry name" value="GLUTAMYL-TRNA(GLN) AMIDOTRANSFERASE SUBUNIT A, MITOCHONDRIAL"/>
    <property type="match status" value="1"/>
</dbReference>